<dbReference type="Proteomes" id="UP000825051">
    <property type="component" value="Chromosome"/>
</dbReference>
<dbReference type="AlphaFoldDB" id="A0A8F9XGZ6"/>
<dbReference type="Gene3D" id="1.10.1200.10">
    <property type="entry name" value="ACP-like"/>
    <property type="match status" value="1"/>
</dbReference>
<gene>
    <name evidence="1" type="ORF">K0B96_03935</name>
</gene>
<evidence type="ECO:0000313" key="2">
    <source>
        <dbReference type="Proteomes" id="UP000825051"/>
    </source>
</evidence>
<sequence>MSNREKLRALIQDVFLLSPDEFRFDLRRDEVETWDSLGVVALAVGVQQIFGYHFSPDEANSITGVQHVMTILSSKGIAFDD</sequence>
<proteinExistence type="predicted"/>
<accession>A0A8F9XGZ6</accession>
<name>A0A8F9XGZ6_9BACT</name>
<dbReference type="KEGG" id="ole:K0B96_03935"/>
<evidence type="ECO:0008006" key="3">
    <source>
        <dbReference type="Google" id="ProtNLM"/>
    </source>
</evidence>
<dbReference type="InterPro" id="IPR036736">
    <property type="entry name" value="ACP-like_sf"/>
</dbReference>
<keyword evidence="2" id="KW-1185">Reference proteome</keyword>
<dbReference type="SUPFAM" id="SSF47336">
    <property type="entry name" value="ACP-like"/>
    <property type="match status" value="1"/>
</dbReference>
<dbReference type="RefSeq" id="WP_220164065.1">
    <property type="nucleotide sequence ID" value="NZ_CP080507.1"/>
</dbReference>
<dbReference type="EMBL" id="CP080507">
    <property type="protein sequence ID" value="QYM79777.1"/>
    <property type="molecule type" value="Genomic_DNA"/>
</dbReference>
<reference evidence="1" key="1">
    <citation type="submission" date="2021-08" db="EMBL/GenBank/DDBJ databases">
        <title>Genome of a novel bacterium of the phylum Verrucomicrobia, Oleiharenicola sp. KSB-15.</title>
        <authorList>
            <person name="Chung J.-H."/>
            <person name="Ahn J.-H."/>
            <person name="Yoon Y."/>
            <person name="Kim D.-Y."/>
            <person name="An S.-H."/>
            <person name="Park I."/>
            <person name="Yeon J."/>
        </authorList>
    </citation>
    <scope>NUCLEOTIDE SEQUENCE</scope>
    <source>
        <strain evidence="1">KSB-15</strain>
    </source>
</reference>
<protein>
    <recommendedName>
        <fullName evidence="3">Acyl carrier protein</fullName>
    </recommendedName>
</protein>
<evidence type="ECO:0000313" key="1">
    <source>
        <dbReference type="EMBL" id="QYM79777.1"/>
    </source>
</evidence>
<organism evidence="1 2">
    <name type="scientific">Horticoccus luteus</name>
    <dbReference type="NCBI Taxonomy" id="2862869"/>
    <lineage>
        <taxon>Bacteria</taxon>
        <taxon>Pseudomonadati</taxon>
        <taxon>Verrucomicrobiota</taxon>
        <taxon>Opitutia</taxon>
        <taxon>Opitutales</taxon>
        <taxon>Opitutaceae</taxon>
        <taxon>Horticoccus</taxon>
    </lineage>
</organism>